<dbReference type="STRING" id="475255.SAMN04488101_106232"/>
<evidence type="ECO:0000256" key="1">
    <source>
        <dbReference type="PROSITE-ProRule" id="PRU00339"/>
    </source>
</evidence>
<name>A0A1W2DEQ4_9SPHI</name>
<dbReference type="InterPro" id="IPR019734">
    <property type="entry name" value="TPR_rpt"/>
</dbReference>
<dbReference type="PROSITE" id="PS50005">
    <property type="entry name" value="TPR"/>
    <property type="match status" value="1"/>
</dbReference>
<dbReference type="Gene3D" id="1.25.40.10">
    <property type="entry name" value="Tetratricopeptide repeat domain"/>
    <property type="match status" value="1"/>
</dbReference>
<evidence type="ECO:0000313" key="2">
    <source>
        <dbReference type="EMBL" id="SMC95438.1"/>
    </source>
</evidence>
<dbReference type="Proteomes" id="UP000192678">
    <property type="component" value="Unassembled WGS sequence"/>
</dbReference>
<keyword evidence="1" id="KW-0802">TPR repeat</keyword>
<dbReference type="InterPro" id="IPR011990">
    <property type="entry name" value="TPR-like_helical_dom_sf"/>
</dbReference>
<evidence type="ECO:0000313" key="3">
    <source>
        <dbReference type="Proteomes" id="UP000192678"/>
    </source>
</evidence>
<reference evidence="2 3" key="1">
    <citation type="submission" date="2017-04" db="EMBL/GenBank/DDBJ databases">
        <authorList>
            <person name="Afonso C.L."/>
            <person name="Miller P.J."/>
            <person name="Scott M.A."/>
            <person name="Spackman E."/>
            <person name="Goraichik I."/>
            <person name="Dimitrov K.M."/>
            <person name="Suarez D.L."/>
            <person name="Swayne D.E."/>
        </authorList>
    </citation>
    <scope>NUCLEOTIDE SEQUENCE [LARGE SCALE GENOMIC DNA]</scope>
    <source>
        <strain evidence="2 3">DSM 19625</strain>
    </source>
</reference>
<keyword evidence="3" id="KW-1185">Reference proteome</keyword>
<dbReference type="OrthoDB" id="1524733at2"/>
<sequence length="111" mass="12899">MQSTRLVKLLEFLESDPNDPFVLYALATEYNTSNETEKALEYYLRLINDHADYVGTYYHLGKLYQKLDQTERALEIYQKGMIAARNKRDMHAFSELQGAYNSAAGLDYEDD</sequence>
<dbReference type="AlphaFoldDB" id="A0A1W2DEQ4"/>
<dbReference type="SMART" id="SM00028">
    <property type="entry name" value="TPR"/>
    <property type="match status" value="2"/>
</dbReference>
<feature type="repeat" description="TPR" evidence="1">
    <location>
        <begin position="54"/>
        <end position="87"/>
    </location>
</feature>
<dbReference type="SUPFAM" id="SSF48452">
    <property type="entry name" value="TPR-like"/>
    <property type="match status" value="1"/>
</dbReference>
<organism evidence="2 3">
    <name type="scientific">Pedobacter nyackensis</name>
    <dbReference type="NCBI Taxonomy" id="475255"/>
    <lineage>
        <taxon>Bacteria</taxon>
        <taxon>Pseudomonadati</taxon>
        <taxon>Bacteroidota</taxon>
        <taxon>Sphingobacteriia</taxon>
        <taxon>Sphingobacteriales</taxon>
        <taxon>Sphingobacteriaceae</taxon>
        <taxon>Pedobacter</taxon>
    </lineage>
</organism>
<dbReference type="Pfam" id="PF13181">
    <property type="entry name" value="TPR_8"/>
    <property type="match status" value="1"/>
</dbReference>
<accession>A0A1W2DEQ4</accession>
<proteinExistence type="predicted"/>
<gene>
    <name evidence="2" type="ORF">SAMN04488101_106232</name>
</gene>
<protein>
    <submittedName>
        <fullName evidence="2">TPR repeat-containing protein</fullName>
    </submittedName>
</protein>
<dbReference type="RefSeq" id="WP_084289831.1">
    <property type="nucleotide sequence ID" value="NZ_FWYB01000006.1"/>
</dbReference>
<dbReference type="EMBL" id="FWYB01000006">
    <property type="protein sequence ID" value="SMC95438.1"/>
    <property type="molecule type" value="Genomic_DNA"/>
</dbReference>